<proteinExistence type="predicted"/>
<sequence>MWHIWQSEWRITIRQRSSYTFVILWTSVLSLLFLLERNTPTITGYTNMTGTMVNLVLYIIPLFMLIISSFSIANEMENGQWRLLSTYPISSVAYVMGKAFGQFTAQLIIFTLSYGISLIIGLISGSALSIKWVLALYIFSIVLMLFFLIIGFVVGSFVVTRWQALTISVGVWFFLIMIWPTALIAVLSFVPYPMIAVFLKVALFVNPAELLRIVFVVQLGGGAIFGQAYDTLITFLQSEAAWGVLILYTLIYMAFGFTLSAWKLERRKMQ</sequence>
<protein>
    <submittedName>
        <fullName evidence="2">ABC transporter permease subunit</fullName>
    </submittedName>
</protein>
<feature type="transmembrane region" description="Helical" evidence="1">
    <location>
        <begin position="210"/>
        <end position="229"/>
    </location>
</feature>
<gene>
    <name evidence="2" type="ORF">WAZ07_06355</name>
</gene>
<evidence type="ECO:0000256" key="1">
    <source>
        <dbReference type="SAM" id="Phobius"/>
    </source>
</evidence>
<feature type="transmembrane region" description="Helical" evidence="1">
    <location>
        <begin position="18"/>
        <end position="35"/>
    </location>
</feature>
<dbReference type="PANTHER" id="PTHR43471">
    <property type="entry name" value="ABC TRANSPORTER PERMEASE"/>
    <property type="match status" value="1"/>
</dbReference>
<feature type="transmembrane region" description="Helical" evidence="1">
    <location>
        <begin position="135"/>
        <end position="159"/>
    </location>
</feature>
<dbReference type="PANTHER" id="PTHR43471:SF1">
    <property type="entry name" value="ABC TRANSPORTER PERMEASE PROTEIN NOSY-RELATED"/>
    <property type="match status" value="1"/>
</dbReference>
<feature type="transmembrane region" description="Helical" evidence="1">
    <location>
        <begin position="171"/>
        <end position="198"/>
    </location>
</feature>
<evidence type="ECO:0000313" key="3">
    <source>
        <dbReference type="Proteomes" id="UP001372526"/>
    </source>
</evidence>
<name>A0ABU8FE28_9BACI</name>
<keyword evidence="1" id="KW-1133">Transmembrane helix</keyword>
<feature type="transmembrane region" description="Helical" evidence="1">
    <location>
        <begin position="103"/>
        <end position="123"/>
    </location>
</feature>
<dbReference type="Pfam" id="PF12679">
    <property type="entry name" value="ABC2_membrane_2"/>
    <property type="match status" value="1"/>
</dbReference>
<accession>A0ABU8FE28</accession>
<keyword evidence="1" id="KW-0812">Transmembrane</keyword>
<keyword evidence="3" id="KW-1185">Reference proteome</keyword>
<comment type="caution">
    <text evidence="2">The sequence shown here is derived from an EMBL/GenBank/DDBJ whole genome shotgun (WGS) entry which is preliminary data.</text>
</comment>
<feature type="transmembrane region" description="Helical" evidence="1">
    <location>
        <begin position="241"/>
        <end position="262"/>
    </location>
</feature>
<dbReference type="EMBL" id="JBAWSX010000002">
    <property type="protein sequence ID" value="MEI4800952.1"/>
    <property type="molecule type" value="Genomic_DNA"/>
</dbReference>
<feature type="transmembrane region" description="Helical" evidence="1">
    <location>
        <begin position="55"/>
        <end position="74"/>
    </location>
</feature>
<keyword evidence="1" id="KW-0472">Membrane</keyword>
<organism evidence="2 3">
    <name type="scientific">Bacillus bruguierae</name>
    <dbReference type="NCBI Taxonomy" id="3127667"/>
    <lineage>
        <taxon>Bacteria</taxon>
        <taxon>Bacillati</taxon>
        <taxon>Bacillota</taxon>
        <taxon>Bacilli</taxon>
        <taxon>Bacillales</taxon>
        <taxon>Bacillaceae</taxon>
        <taxon>Bacillus</taxon>
    </lineage>
</organism>
<evidence type="ECO:0000313" key="2">
    <source>
        <dbReference type="EMBL" id="MEI4800952.1"/>
    </source>
</evidence>
<reference evidence="2 3" key="1">
    <citation type="submission" date="2024-01" db="EMBL/GenBank/DDBJ databases">
        <title>Seven novel Bacillus-like species.</title>
        <authorList>
            <person name="Liu G."/>
        </authorList>
    </citation>
    <scope>NUCLEOTIDE SEQUENCE [LARGE SCALE GENOMIC DNA]</scope>
    <source>
        <strain evidence="2 3">FJAT-51639</strain>
    </source>
</reference>
<dbReference type="RefSeq" id="WP_336471822.1">
    <property type="nucleotide sequence ID" value="NZ_JBAWSX010000002.1"/>
</dbReference>
<dbReference type="Proteomes" id="UP001372526">
    <property type="component" value="Unassembled WGS sequence"/>
</dbReference>